<dbReference type="PROSITE" id="PS00912">
    <property type="entry name" value="DHODEHASE_2"/>
    <property type="match status" value="1"/>
</dbReference>
<evidence type="ECO:0000256" key="1">
    <source>
        <dbReference type="ARBA" id="ARBA00001917"/>
    </source>
</evidence>
<evidence type="ECO:0000313" key="17">
    <source>
        <dbReference type="Proteomes" id="UP000789803"/>
    </source>
</evidence>
<dbReference type="EC" id="1.3.5.2" evidence="6 14"/>
<evidence type="ECO:0000313" key="16">
    <source>
        <dbReference type="EMBL" id="CAD7286826.1"/>
    </source>
</evidence>
<evidence type="ECO:0000256" key="11">
    <source>
        <dbReference type="ARBA" id="ARBA00023002"/>
    </source>
</evidence>
<dbReference type="NCBIfam" id="TIGR01036">
    <property type="entry name" value="pyrD_sub2"/>
    <property type="match status" value="1"/>
</dbReference>
<evidence type="ECO:0000256" key="5">
    <source>
        <dbReference type="ARBA" id="ARBA00005359"/>
    </source>
</evidence>
<evidence type="ECO:0000256" key="3">
    <source>
        <dbReference type="ARBA" id="ARBA00004370"/>
    </source>
</evidence>
<evidence type="ECO:0000256" key="9">
    <source>
        <dbReference type="ARBA" id="ARBA00022643"/>
    </source>
</evidence>
<comment type="subcellular location">
    <subcellularLocation>
        <location evidence="3">Membrane</location>
    </subcellularLocation>
</comment>
<proteinExistence type="inferred from homology"/>
<dbReference type="SUPFAM" id="SSF51395">
    <property type="entry name" value="FMN-linked oxidoreductases"/>
    <property type="match status" value="1"/>
</dbReference>
<keyword evidence="9" id="KW-0288">FMN</keyword>
<dbReference type="CDD" id="cd04738">
    <property type="entry name" value="DHOD_2_like"/>
    <property type="match status" value="1"/>
</dbReference>
<evidence type="ECO:0000256" key="14">
    <source>
        <dbReference type="NCBIfam" id="TIGR01036"/>
    </source>
</evidence>
<comment type="pathway">
    <text evidence="4">Pyrimidine metabolism; UMP biosynthesis via de novo pathway; orotate from (S)-dihydroorotate (quinone route): step 1/1.</text>
</comment>
<evidence type="ECO:0000256" key="7">
    <source>
        <dbReference type="ARBA" id="ARBA00018366"/>
    </source>
</evidence>
<comment type="caution">
    <text evidence="16">The sequence shown here is derived from an EMBL/GenBank/DDBJ whole genome shotgun (WGS) entry which is preliminary data.</text>
</comment>
<sequence length="356" mass="39230">MGFSYNDLKKILFMFSPETAHKIAEYFINGAEFVPGLYDKISKECVINDPILEQTIFDKPYINPVGIGGGFDKNATMIEGLKALGFGFLEYGTFTPMPQKGNEKPRLFRLIEEESIQNAMGFNNDGADKIEGRLIKAYPNTIPLWANIGKNKITINETAIHDYIKLVNQFNKFCDAFVINISSPNTPNLRALQEVGFVSELFDALSKLSKKPLILKIAPDLNYDDAIKISTTAVNNGASGIIISNTSVDYSLSKSPNLKNFGGLSGKVIAEKSRQIFKVVADELYGKTTLIACGGIDSPEEVYKRIKMGASLVQIYTGFIFQGPTICRDINLGLKALLRLDGFSHISQAIGIDVKK</sequence>
<protein>
    <recommendedName>
        <fullName evidence="7 14">Dihydroorotate dehydrogenase (quinone)</fullName>
        <ecNumber evidence="6 14">1.3.5.2</ecNumber>
    </recommendedName>
</protein>
<evidence type="ECO:0000259" key="15">
    <source>
        <dbReference type="Pfam" id="PF01180"/>
    </source>
</evidence>
<dbReference type="Pfam" id="PF01180">
    <property type="entry name" value="DHO_dh"/>
    <property type="match status" value="1"/>
</dbReference>
<evidence type="ECO:0000256" key="13">
    <source>
        <dbReference type="ARBA" id="ARBA00048639"/>
    </source>
</evidence>
<comment type="similarity">
    <text evidence="5">Belongs to the dihydroorotate dehydrogenase family. Type 2 subfamily.</text>
</comment>
<feature type="domain" description="Dihydroorotate dehydrogenase catalytic" evidence="15">
    <location>
        <begin position="52"/>
        <end position="338"/>
    </location>
</feature>
<dbReference type="InterPro" id="IPR005720">
    <property type="entry name" value="Dihydroorotate_DH_cat"/>
</dbReference>
<evidence type="ECO:0000256" key="10">
    <source>
        <dbReference type="ARBA" id="ARBA00022975"/>
    </source>
</evidence>
<dbReference type="InterPro" id="IPR013785">
    <property type="entry name" value="Aldolase_TIM"/>
</dbReference>
<evidence type="ECO:0000256" key="8">
    <source>
        <dbReference type="ARBA" id="ARBA00022630"/>
    </source>
</evidence>
<comment type="cofactor">
    <cofactor evidence="1">
        <name>FMN</name>
        <dbReference type="ChEBI" id="CHEBI:58210"/>
    </cofactor>
</comment>
<dbReference type="NCBIfam" id="NF003649">
    <property type="entry name" value="PRK05286.2-2"/>
    <property type="match status" value="1"/>
</dbReference>
<keyword evidence="8" id="KW-0285">Flavoprotein</keyword>
<evidence type="ECO:0000256" key="2">
    <source>
        <dbReference type="ARBA" id="ARBA00003125"/>
    </source>
</evidence>
<comment type="catalytic activity">
    <reaction evidence="13">
        <text>(S)-dihydroorotate + a quinone = orotate + a quinol</text>
        <dbReference type="Rhea" id="RHEA:30187"/>
        <dbReference type="ChEBI" id="CHEBI:24646"/>
        <dbReference type="ChEBI" id="CHEBI:30839"/>
        <dbReference type="ChEBI" id="CHEBI:30864"/>
        <dbReference type="ChEBI" id="CHEBI:132124"/>
        <dbReference type="EC" id="1.3.5.2"/>
    </reaction>
</comment>
<comment type="function">
    <text evidence="2">Catalyzes the conversion of dihydroorotate to orotate with quinone as electron acceptor.</text>
</comment>
<organism evidence="16 17">
    <name type="scientific">Campylobacter majalis</name>
    <dbReference type="NCBI Taxonomy" id="2790656"/>
    <lineage>
        <taxon>Bacteria</taxon>
        <taxon>Pseudomonadati</taxon>
        <taxon>Campylobacterota</taxon>
        <taxon>Epsilonproteobacteria</taxon>
        <taxon>Campylobacterales</taxon>
        <taxon>Campylobacteraceae</taxon>
        <taxon>Campylobacter</taxon>
    </lineage>
</organism>
<evidence type="ECO:0000256" key="12">
    <source>
        <dbReference type="ARBA" id="ARBA00023136"/>
    </source>
</evidence>
<dbReference type="Proteomes" id="UP000789803">
    <property type="component" value="Unassembled WGS sequence"/>
</dbReference>
<dbReference type="RefSeq" id="WP_229931929.1">
    <property type="nucleotide sequence ID" value="NZ_CAJHOF010000001.1"/>
</dbReference>
<dbReference type="NCBIfam" id="NF003652">
    <property type="entry name" value="PRK05286.2-5"/>
    <property type="match status" value="1"/>
</dbReference>
<dbReference type="PANTHER" id="PTHR48109">
    <property type="entry name" value="DIHYDROOROTATE DEHYDROGENASE (QUINONE), MITOCHONDRIAL-RELATED"/>
    <property type="match status" value="1"/>
</dbReference>
<evidence type="ECO:0000256" key="6">
    <source>
        <dbReference type="ARBA" id="ARBA00012791"/>
    </source>
</evidence>
<dbReference type="InterPro" id="IPR001295">
    <property type="entry name" value="Dihydroorotate_DH_CS"/>
</dbReference>
<keyword evidence="11 16" id="KW-0560">Oxidoreductase</keyword>
<dbReference type="GO" id="GO:0106430">
    <property type="term" value="F:dihydroorotate dehydrogenase (quinone) activity"/>
    <property type="evidence" value="ECO:0007669"/>
    <property type="project" value="UniProtKB-EC"/>
</dbReference>
<evidence type="ECO:0000256" key="4">
    <source>
        <dbReference type="ARBA" id="ARBA00005161"/>
    </source>
</evidence>
<dbReference type="PROSITE" id="PS00911">
    <property type="entry name" value="DHODEHASE_1"/>
    <property type="match status" value="1"/>
</dbReference>
<keyword evidence="12" id="KW-0472">Membrane</keyword>
<dbReference type="InterPro" id="IPR050074">
    <property type="entry name" value="DHO_dehydrogenase"/>
</dbReference>
<keyword evidence="10" id="KW-0665">Pyrimidine biosynthesis</keyword>
<keyword evidence="17" id="KW-1185">Reference proteome</keyword>
<name>A0ABN7K5E1_9BACT</name>
<gene>
    <name evidence="16" type="primary">pyrD</name>
    <name evidence="16" type="ORF">LMG7974_00103</name>
</gene>
<dbReference type="EMBL" id="CAJHOF010000001">
    <property type="protein sequence ID" value="CAD7286826.1"/>
    <property type="molecule type" value="Genomic_DNA"/>
</dbReference>
<accession>A0ABN7K5E1</accession>
<dbReference type="InterPro" id="IPR005719">
    <property type="entry name" value="Dihydroorotate_DH_2"/>
</dbReference>
<dbReference type="PANTHER" id="PTHR48109:SF4">
    <property type="entry name" value="DIHYDROOROTATE DEHYDROGENASE (QUINONE), MITOCHONDRIAL"/>
    <property type="match status" value="1"/>
</dbReference>
<dbReference type="Gene3D" id="3.20.20.70">
    <property type="entry name" value="Aldolase class I"/>
    <property type="match status" value="1"/>
</dbReference>
<reference evidence="16 17" key="1">
    <citation type="submission" date="2020-11" db="EMBL/GenBank/DDBJ databases">
        <authorList>
            <person name="Peeters C."/>
        </authorList>
    </citation>
    <scope>NUCLEOTIDE SEQUENCE [LARGE SCALE GENOMIC DNA]</scope>
    <source>
        <strain evidence="16 17">LMG 7974</strain>
    </source>
</reference>